<dbReference type="InterPro" id="IPR003450">
    <property type="entry name" value="Replication_origin-bd"/>
</dbReference>
<dbReference type="EMBL" id="DF237261">
    <property type="protein sequence ID" value="GAQ86807.1"/>
    <property type="molecule type" value="Genomic_DNA"/>
</dbReference>
<sequence>MLPCRASDIGQSVVDLGDSLPLAGRFEEGHDEAVPLSSALYACPKPMASEVASTSDEEVLCQVAAAPAYSGCDTLRATSCVDDCRTADLLVVEDALMDDASSQPTECFAALKEECEAPAKTIFAAIMNLAVSQGAPFNLDEWGQLWCFKLAPVLAAFEKHAGPCPGAFIAARDAGGNKGAKGFTVFLSAMEFETYVAGVQAAGLTPSLYEVLLSSEASWLYLDLDYTSSSEVPGDFDERCEHLHRLLEHFCTHVLKLPPGQLGAPQIAASPGVVGVQGHFKSSVHEVFKGVYFENLEARGEFQKALLHFLDHPSANLAFSAEFVRYTKPGSEVIDKIWDDSVYSSNRNWRTLGSCKLHDPRILCSEEGSSERASDHFIGIRGGSELSGALQVDVDLLRAYNAAAGVAGKSGLRQRQVPARRKCPDDDLERDEPMQRDLGPEERARLLECAQADHPGATLGAEKQTRPGVFTVKICAPPGSRTCCLAGREHGSEGNRQYLLYRRANPGEVFYRCFAPSCQGQKNERLLSLRATDFGWSEDYSLSTGMRPYPTMEIRPDLLQTMLVKANKGIGKSKAGTTFLVDMLRKNPSATCVVIASNVALADKHREELHRAGLTDFVLYSDVEGPIKDRRVVVCINSVPRLSSLRKDIVYMDEIDMTLSNLNSDVMKDRRMVFMALHALVEEARVVVGLDANVDSARVLEWVQSIRPEAAMHAIRNSGVRPSKRTVTIRPLPFGFKGGDRFAPVIDWILEKVDAGENVWVASASRSFIEQLEQEFRLRFADTGKSILTFHGGKTASGEKEQLRQAVADPDNRMVAHCLGYSPTVGPGVSIEVKHYHRGVGIALNRPNDGPDVFTFQQMLQRVRDGGDIDIFYLETPPPKFVPTTKEAVFRTIERQDAQLHALVKPSEVLDFMQGRGMHAVCDRTSPTCIVYANNVLARYRSMTDYVELLTEDLEKQGLSVVHRLGEVEREEDEHRLPARQGPDASENPDARLSDEEWRKKFCISPEQNREILSKREALEGLSDLEEKQREVYFYANEVYGVDYNRVNRAFFADFCDEEKKHMYLNYKRFLRTSSFEELQGRFESSMSYANDCLPTKDYLEERNRPKNLVFFAFRLLAAMLNVEHNALDRSASGASYMVAENSLQNAYSLLVAPQLAEAKRWYGIKQSKVQRNEKNEPIMTDTLKRNVVKGILKKGLGLSFVDVPGKKSNNEFVRPHEFSPELYREVHATYGKVPKC</sequence>
<name>A0A1Y1IDK8_KLENI</name>
<dbReference type="GO" id="GO:0006260">
    <property type="term" value="P:DNA replication"/>
    <property type="evidence" value="ECO:0007669"/>
    <property type="project" value="InterPro"/>
</dbReference>
<dbReference type="AlphaFoldDB" id="A0A1Y1IDK8"/>
<evidence type="ECO:0000313" key="3">
    <source>
        <dbReference type="EMBL" id="GAQ86807.1"/>
    </source>
</evidence>
<evidence type="ECO:0000256" key="1">
    <source>
        <dbReference type="SAM" id="MobiDB-lite"/>
    </source>
</evidence>
<protein>
    <recommendedName>
        <fullName evidence="2">Replication origin-binding protein domain-containing protein</fullName>
    </recommendedName>
</protein>
<dbReference type="SUPFAM" id="SSF52540">
    <property type="entry name" value="P-loop containing nucleoside triphosphate hydrolases"/>
    <property type="match status" value="1"/>
</dbReference>
<dbReference type="Proteomes" id="UP000054558">
    <property type="component" value="Unassembled WGS sequence"/>
</dbReference>
<dbReference type="Pfam" id="PF02399">
    <property type="entry name" value="Herpes_ori_bp"/>
    <property type="match status" value="1"/>
</dbReference>
<organism evidence="3 4">
    <name type="scientific">Klebsormidium nitens</name>
    <name type="common">Green alga</name>
    <name type="synonym">Ulothrix nitens</name>
    <dbReference type="NCBI Taxonomy" id="105231"/>
    <lineage>
        <taxon>Eukaryota</taxon>
        <taxon>Viridiplantae</taxon>
        <taxon>Streptophyta</taxon>
        <taxon>Klebsormidiophyceae</taxon>
        <taxon>Klebsormidiales</taxon>
        <taxon>Klebsormidiaceae</taxon>
        <taxon>Klebsormidium</taxon>
    </lineage>
</organism>
<keyword evidence="4" id="KW-1185">Reference proteome</keyword>
<dbReference type="OrthoDB" id="2120701at2759"/>
<gene>
    <name evidence="3" type="ORF">KFL_003120135</name>
</gene>
<accession>A0A1Y1IDK8</accession>
<feature type="region of interest" description="Disordered" evidence="1">
    <location>
        <begin position="970"/>
        <end position="992"/>
    </location>
</feature>
<evidence type="ECO:0000313" key="4">
    <source>
        <dbReference type="Proteomes" id="UP000054558"/>
    </source>
</evidence>
<feature type="region of interest" description="Disordered" evidence="1">
    <location>
        <begin position="411"/>
        <end position="436"/>
    </location>
</feature>
<feature type="domain" description="Replication origin-binding protein" evidence="2">
    <location>
        <begin position="562"/>
        <end position="726"/>
    </location>
</feature>
<dbReference type="GO" id="GO:0003688">
    <property type="term" value="F:DNA replication origin binding"/>
    <property type="evidence" value="ECO:0007669"/>
    <property type="project" value="InterPro"/>
</dbReference>
<dbReference type="GO" id="GO:0005524">
    <property type="term" value="F:ATP binding"/>
    <property type="evidence" value="ECO:0007669"/>
    <property type="project" value="InterPro"/>
</dbReference>
<reference evidence="3 4" key="1">
    <citation type="journal article" date="2014" name="Nat. Commun.">
        <title>Klebsormidium flaccidum genome reveals primary factors for plant terrestrial adaptation.</title>
        <authorList>
            <person name="Hori K."/>
            <person name="Maruyama F."/>
            <person name="Fujisawa T."/>
            <person name="Togashi T."/>
            <person name="Yamamoto N."/>
            <person name="Seo M."/>
            <person name="Sato S."/>
            <person name="Yamada T."/>
            <person name="Mori H."/>
            <person name="Tajima N."/>
            <person name="Moriyama T."/>
            <person name="Ikeuchi M."/>
            <person name="Watanabe M."/>
            <person name="Wada H."/>
            <person name="Kobayashi K."/>
            <person name="Saito M."/>
            <person name="Masuda T."/>
            <person name="Sasaki-Sekimoto Y."/>
            <person name="Mashiguchi K."/>
            <person name="Awai K."/>
            <person name="Shimojima M."/>
            <person name="Masuda S."/>
            <person name="Iwai M."/>
            <person name="Nobusawa T."/>
            <person name="Narise T."/>
            <person name="Kondo S."/>
            <person name="Saito H."/>
            <person name="Sato R."/>
            <person name="Murakawa M."/>
            <person name="Ihara Y."/>
            <person name="Oshima-Yamada Y."/>
            <person name="Ohtaka K."/>
            <person name="Satoh M."/>
            <person name="Sonobe K."/>
            <person name="Ishii M."/>
            <person name="Ohtani R."/>
            <person name="Kanamori-Sato M."/>
            <person name="Honoki R."/>
            <person name="Miyazaki D."/>
            <person name="Mochizuki H."/>
            <person name="Umetsu J."/>
            <person name="Higashi K."/>
            <person name="Shibata D."/>
            <person name="Kamiya Y."/>
            <person name="Sato N."/>
            <person name="Nakamura Y."/>
            <person name="Tabata S."/>
            <person name="Ida S."/>
            <person name="Kurokawa K."/>
            <person name="Ohta H."/>
        </authorList>
    </citation>
    <scope>NUCLEOTIDE SEQUENCE [LARGE SCALE GENOMIC DNA]</scope>
    <source>
        <strain evidence="3 4">NIES-2285</strain>
    </source>
</reference>
<evidence type="ECO:0000259" key="2">
    <source>
        <dbReference type="Pfam" id="PF02399"/>
    </source>
</evidence>
<dbReference type="InterPro" id="IPR027417">
    <property type="entry name" value="P-loop_NTPase"/>
</dbReference>
<proteinExistence type="predicted"/>